<evidence type="ECO:0000313" key="22">
    <source>
        <dbReference type="Proteomes" id="UP000268162"/>
    </source>
</evidence>
<dbReference type="Pfam" id="PF04116">
    <property type="entry name" value="FA_hydroxylase"/>
    <property type="match status" value="1"/>
</dbReference>
<protein>
    <recommendedName>
        <fullName evidence="16">Ceramide very long chain fatty acid hydroxylase</fullName>
        <ecNumber evidence="16">1.-.-.-</ecNumber>
    </recommendedName>
</protein>
<evidence type="ECO:0000256" key="6">
    <source>
        <dbReference type="ARBA" id="ARBA00022723"/>
    </source>
</evidence>
<feature type="binding site" description="axial binding residue" evidence="18">
    <location>
        <position position="63"/>
    </location>
    <ligand>
        <name>heme</name>
        <dbReference type="ChEBI" id="CHEBI:30413"/>
    </ligand>
    <ligandPart>
        <name>Fe</name>
        <dbReference type="ChEBI" id="CHEBI:18248"/>
    </ligandPart>
</feature>
<organism evidence="21 22">
    <name type="scientific">Dimargaris cristalligena</name>
    <dbReference type="NCBI Taxonomy" id="215637"/>
    <lineage>
        <taxon>Eukaryota</taxon>
        <taxon>Fungi</taxon>
        <taxon>Fungi incertae sedis</taxon>
        <taxon>Zoopagomycota</taxon>
        <taxon>Kickxellomycotina</taxon>
        <taxon>Dimargaritomycetes</taxon>
        <taxon>Dimargaritales</taxon>
        <taxon>Dimargaritaceae</taxon>
        <taxon>Dimargaris</taxon>
    </lineage>
</organism>
<keyword evidence="4 18" id="KW-0349">Heme</keyword>
<dbReference type="EC" id="1.-.-.-" evidence="16"/>
<keyword evidence="6 16" id="KW-0479">Metal-binding</keyword>
<sequence>MPSYTSEEIARHNSASSLWVSYQGHVYDLTEFAAGHPGGIEYLLDYAGRDVATVMKDPLEHIHSESAYELLVEYRIGEVAASGKPGSAEIQAAAASCPPTTDIQADFSRERFLDLSQPLFPQMLRSSFSKEFYMNQIHKPRYLAYSAPFFGHDSYLEPFTKTPWFVVPLLWIPIVAWFANQALVRGLDPLLIALYMAFGLGVWTLLEYILHRFVFHVEALLPDHPLALCLHFTLHGVHHYLPMDRLRLVMPPALGFTLAYPLVQLGHLAFPAGISHAVMAGTIAGYIAYDLTHYYLHHGRPFIQHLRSMKTYHLAHHYKDFNLGYGVTVKVWDRMFNTLLN</sequence>
<feature type="transmembrane region" description="Helical" evidence="19">
    <location>
        <begin position="190"/>
        <end position="210"/>
    </location>
</feature>
<dbReference type="OrthoDB" id="2204368at2759"/>
<dbReference type="Proteomes" id="UP000268162">
    <property type="component" value="Unassembled WGS sequence"/>
</dbReference>
<feature type="binding site" evidence="17">
    <location>
        <position position="238"/>
    </location>
    <ligand>
        <name>Zn(2+)</name>
        <dbReference type="ChEBI" id="CHEBI:29105"/>
        <label>1</label>
    </ligand>
</feature>
<keyword evidence="3 16" id="KW-0444">Lipid biosynthesis</keyword>
<evidence type="ECO:0000256" key="18">
    <source>
        <dbReference type="PIRSR" id="PIRSR005149-50"/>
    </source>
</evidence>
<comment type="cofactor">
    <cofactor evidence="18">
        <name>Fe cation</name>
        <dbReference type="ChEBI" id="CHEBI:24875"/>
    </cofactor>
</comment>
<evidence type="ECO:0000256" key="19">
    <source>
        <dbReference type="SAM" id="Phobius"/>
    </source>
</evidence>
<evidence type="ECO:0000256" key="14">
    <source>
        <dbReference type="ARBA" id="ARBA00023136"/>
    </source>
</evidence>
<evidence type="ECO:0000313" key="21">
    <source>
        <dbReference type="EMBL" id="RKP35625.1"/>
    </source>
</evidence>
<dbReference type="InterPro" id="IPR014430">
    <property type="entry name" value="Scs7"/>
</dbReference>
<keyword evidence="22" id="KW-1185">Reference proteome</keyword>
<keyword evidence="10 19" id="KW-1133">Transmembrane helix</keyword>
<evidence type="ECO:0000256" key="12">
    <source>
        <dbReference type="ARBA" id="ARBA00023004"/>
    </source>
</evidence>
<evidence type="ECO:0000256" key="16">
    <source>
        <dbReference type="PIRNR" id="PIRNR005149"/>
    </source>
</evidence>
<dbReference type="PIRSF" id="PIRSF005149">
    <property type="entry name" value="IPC-B_HD"/>
    <property type="match status" value="1"/>
</dbReference>
<feature type="binding site" evidence="17">
    <location>
        <position position="216"/>
    </location>
    <ligand>
        <name>Zn(2+)</name>
        <dbReference type="ChEBI" id="CHEBI:29105"/>
        <label>1</label>
    </ligand>
</feature>
<dbReference type="PROSITE" id="PS50255">
    <property type="entry name" value="CYTOCHROME_B5_2"/>
    <property type="match status" value="1"/>
</dbReference>
<feature type="binding site" evidence="17">
    <location>
        <position position="316"/>
    </location>
    <ligand>
        <name>Zn(2+)</name>
        <dbReference type="ChEBI" id="CHEBI:29105"/>
        <label>1</label>
    </ligand>
</feature>
<evidence type="ECO:0000256" key="4">
    <source>
        <dbReference type="ARBA" id="ARBA00022617"/>
    </source>
</evidence>
<feature type="binding site" evidence="17">
    <location>
        <position position="313"/>
    </location>
    <ligand>
        <name>Zn(2+)</name>
        <dbReference type="ChEBI" id="CHEBI:29105"/>
        <label>1</label>
    </ligand>
</feature>
<evidence type="ECO:0000256" key="3">
    <source>
        <dbReference type="ARBA" id="ARBA00022516"/>
    </source>
</evidence>
<keyword evidence="14 16" id="KW-0472">Membrane</keyword>
<dbReference type="EMBL" id="ML002825">
    <property type="protein sequence ID" value="RKP35625.1"/>
    <property type="molecule type" value="Genomic_DNA"/>
</dbReference>
<feature type="binding site" evidence="17">
    <location>
        <position position="317"/>
    </location>
    <ligand>
        <name>Zn(2+)</name>
        <dbReference type="ChEBI" id="CHEBI:29105"/>
        <label>1</label>
    </ligand>
</feature>
<keyword evidence="7 16" id="KW-0256">Endoplasmic reticulum</keyword>
<evidence type="ECO:0000256" key="11">
    <source>
        <dbReference type="ARBA" id="ARBA00023002"/>
    </source>
</evidence>
<feature type="binding site" description="axial binding residue" evidence="18">
    <location>
        <position position="36"/>
    </location>
    <ligand>
        <name>heme</name>
        <dbReference type="ChEBI" id="CHEBI:30413"/>
    </ligand>
    <ligandPart>
        <name>Fe</name>
        <dbReference type="ChEBI" id="CHEBI:18248"/>
    </ligandPart>
</feature>
<comment type="cofactor">
    <cofactor evidence="16 17">
        <name>Zn(2+)</name>
        <dbReference type="ChEBI" id="CHEBI:29105"/>
    </cofactor>
    <text evidence="16 17">Binds 2 Zn(2+) ions per subunit that likely form a catalytic dimetal center.</text>
</comment>
<feature type="binding site" evidence="17">
    <location>
        <position position="293"/>
    </location>
    <ligand>
        <name>Zn(2+)</name>
        <dbReference type="ChEBI" id="CHEBI:29105"/>
        <label>1</label>
    </ligand>
</feature>
<comment type="function">
    <text evidence="16">Ceramide hydroxylase involved in the hydroxylation of sphingolipid-associated very long chain fatty acids. Postulated to hydroxylate the very long chain fatty acid of dihydroceramides and phytoceramides at C-2.</text>
</comment>
<dbReference type="AlphaFoldDB" id="A0A4P9ZQN4"/>
<evidence type="ECO:0000256" key="13">
    <source>
        <dbReference type="ARBA" id="ARBA00023098"/>
    </source>
</evidence>
<dbReference type="GO" id="GO:0005789">
    <property type="term" value="C:endoplasmic reticulum membrane"/>
    <property type="evidence" value="ECO:0007669"/>
    <property type="project" value="UniProtKB-SubCell"/>
</dbReference>
<comment type="similarity">
    <text evidence="2 16">Belongs to the sterol desaturase family. SCS7 subfamily.</text>
</comment>
<dbReference type="InterPro" id="IPR036400">
    <property type="entry name" value="Cyt_B5-like_heme/steroid_sf"/>
</dbReference>
<keyword evidence="9 17" id="KW-0862">Zinc</keyword>
<comment type="subcellular location">
    <subcellularLocation>
        <location evidence="1">Endoplasmic reticulum membrane</location>
        <topology evidence="1">Multi-pass membrane protein</topology>
    </subcellularLocation>
</comment>
<dbReference type="GO" id="GO:0006633">
    <property type="term" value="P:fatty acid biosynthetic process"/>
    <property type="evidence" value="ECO:0007669"/>
    <property type="project" value="UniProtKB-KW"/>
</dbReference>
<proteinExistence type="inferred from homology"/>
<keyword evidence="8 16" id="KW-0276">Fatty acid metabolism</keyword>
<dbReference type="SUPFAM" id="SSF55856">
    <property type="entry name" value="Cytochrome b5-like heme/steroid binding domain"/>
    <property type="match status" value="1"/>
</dbReference>
<accession>A0A4P9ZQN4</accession>
<feature type="binding site" evidence="17">
    <location>
        <position position="235"/>
    </location>
    <ligand>
        <name>Zn(2+)</name>
        <dbReference type="ChEBI" id="CHEBI:29105"/>
        <label>1</label>
    </ligand>
</feature>
<keyword evidence="15 16" id="KW-0275">Fatty acid biosynthesis</keyword>
<keyword evidence="5 19" id="KW-0812">Transmembrane</keyword>
<evidence type="ECO:0000256" key="1">
    <source>
        <dbReference type="ARBA" id="ARBA00004477"/>
    </source>
</evidence>
<dbReference type="Gene3D" id="3.10.120.10">
    <property type="entry name" value="Cytochrome b5-like heme/steroid binding domain"/>
    <property type="match status" value="1"/>
</dbReference>
<dbReference type="STRING" id="215637.A0A4P9ZQN4"/>
<keyword evidence="12 16" id="KW-0408">Iron</keyword>
<name>A0A4P9ZQN4_9FUNG</name>
<feature type="transmembrane region" description="Helical" evidence="19">
    <location>
        <begin position="269"/>
        <end position="289"/>
    </location>
</feature>
<evidence type="ECO:0000256" key="9">
    <source>
        <dbReference type="ARBA" id="ARBA00022833"/>
    </source>
</evidence>
<dbReference type="GO" id="GO:0080132">
    <property type="term" value="F:fatty acid 2-hydroxylase activity"/>
    <property type="evidence" value="ECO:0007669"/>
    <property type="project" value="InterPro"/>
</dbReference>
<dbReference type="FunFam" id="3.10.120.10:FF:000007">
    <property type="entry name" value="Sulfite oxidase, mitochondrial"/>
    <property type="match status" value="1"/>
</dbReference>
<gene>
    <name evidence="21" type="ORF">BJ085DRAFT_37710</name>
</gene>
<evidence type="ECO:0000256" key="15">
    <source>
        <dbReference type="ARBA" id="ARBA00023160"/>
    </source>
</evidence>
<evidence type="ECO:0000256" key="8">
    <source>
        <dbReference type="ARBA" id="ARBA00022832"/>
    </source>
</evidence>
<keyword evidence="11 16" id="KW-0560">Oxidoreductase</keyword>
<dbReference type="Pfam" id="PF00173">
    <property type="entry name" value="Cyt-b5"/>
    <property type="match status" value="1"/>
</dbReference>
<dbReference type="PRINTS" id="PR00363">
    <property type="entry name" value="CYTOCHROMEB5"/>
</dbReference>
<dbReference type="PANTHER" id="PTHR12863:SF1">
    <property type="entry name" value="FATTY ACID 2-HYDROXYLASE"/>
    <property type="match status" value="1"/>
</dbReference>
<dbReference type="PANTHER" id="PTHR12863">
    <property type="entry name" value="FATTY ACID HYDROXYLASE"/>
    <property type="match status" value="1"/>
</dbReference>
<feature type="domain" description="Cytochrome b5 heme-binding" evidence="20">
    <location>
        <begin position="1"/>
        <end position="80"/>
    </location>
</feature>
<evidence type="ECO:0000256" key="17">
    <source>
        <dbReference type="PIRSR" id="PIRSR005149-1"/>
    </source>
</evidence>
<dbReference type="InterPro" id="IPR006694">
    <property type="entry name" value="Fatty_acid_hydroxylase"/>
</dbReference>
<evidence type="ECO:0000256" key="2">
    <source>
        <dbReference type="ARBA" id="ARBA00005747"/>
    </source>
</evidence>
<feature type="binding site" evidence="17">
    <location>
        <position position="239"/>
    </location>
    <ligand>
        <name>Zn(2+)</name>
        <dbReference type="ChEBI" id="CHEBI:29105"/>
        <label>1</label>
    </ligand>
</feature>
<evidence type="ECO:0000259" key="20">
    <source>
        <dbReference type="PROSITE" id="PS50255"/>
    </source>
</evidence>
<dbReference type="SMART" id="SM01117">
    <property type="entry name" value="Cyt-b5"/>
    <property type="match status" value="1"/>
</dbReference>
<dbReference type="GO" id="GO:0005506">
    <property type="term" value="F:iron ion binding"/>
    <property type="evidence" value="ECO:0007669"/>
    <property type="project" value="UniProtKB-UniRule"/>
</dbReference>
<dbReference type="InterPro" id="IPR001199">
    <property type="entry name" value="Cyt_B5-like_heme/steroid-bd"/>
</dbReference>
<feature type="binding site" evidence="17">
    <location>
        <position position="297"/>
    </location>
    <ligand>
        <name>Zn(2+)</name>
        <dbReference type="ChEBI" id="CHEBI:29105"/>
        <label>1</label>
    </ligand>
</feature>
<feature type="binding site" evidence="17">
    <location>
        <position position="211"/>
    </location>
    <ligand>
        <name>Zn(2+)</name>
        <dbReference type="ChEBI" id="CHEBI:29105"/>
        <label>1</label>
    </ligand>
</feature>
<evidence type="ECO:0000256" key="10">
    <source>
        <dbReference type="ARBA" id="ARBA00022989"/>
    </source>
</evidence>
<feature type="transmembrane region" description="Helical" evidence="19">
    <location>
        <begin position="164"/>
        <end position="184"/>
    </location>
</feature>
<keyword evidence="13 16" id="KW-0443">Lipid metabolism</keyword>
<evidence type="ECO:0000256" key="7">
    <source>
        <dbReference type="ARBA" id="ARBA00022824"/>
    </source>
</evidence>
<reference evidence="22" key="1">
    <citation type="journal article" date="2018" name="Nat. Microbiol.">
        <title>Leveraging single-cell genomics to expand the fungal tree of life.</title>
        <authorList>
            <person name="Ahrendt S.R."/>
            <person name="Quandt C.A."/>
            <person name="Ciobanu D."/>
            <person name="Clum A."/>
            <person name="Salamov A."/>
            <person name="Andreopoulos B."/>
            <person name="Cheng J.F."/>
            <person name="Woyke T."/>
            <person name="Pelin A."/>
            <person name="Henrissat B."/>
            <person name="Reynolds N.K."/>
            <person name="Benny G.L."/>
            <person name="Smith M.E."/>
            <person name="James T.Y."/>
            <person name="Grigoriev I.V."/>
        </authorList>
    </citation>
    <scope>NUCLEOTIDE SEQUENCE [LARGE SCALE GENOMIC DNA]</scope>
    <source>
        <strain evidence="22">RSA 468</strain>
    </source>
</reference>
<evidence type="ECO:0000256" key="5">
    <source>
        <dbReference type="ARBA" id="ARBA00022692"/>
    </source>
</evidence>